<evidence type="ECO:0000313" key="1">
    <source>
        <dbReference type="EMBL" id="CAF0955752.1"/>
    </source>
</evidence>
<proteinExistence type="predicted"/>
<dbReference type="EMBL" id="CAJNOK010004964">
    <property type="protein sequence ID" value="CAF0955752.1"/>
    <property type="molecule type" value="Genomic_DNA"/>
</dbReference>
<dbReference type="Proteomes" id="UP000682733">
    <property type="component" value="Unassembled WGS sequence"/>
</dbReference>
<evidence type="ECO:0000313" key="2">
    <source>
        <dbReference type="EMBL" id="CAF1116359.1"/>
    </source>
</evidence>
<dbReference type="AlphaFoldDB" id="A0A814Q955"/>
<organism evidence="2 5">
    <name type="scientific">Didymodactylos carnosus</name>
    <dbReference type="NCBI Taxonomy" id="1234261"/>
    <lineage>
        <taxon>Eukaryota</taxon>
        <taxon>Metazoa</taxon>
        <taxon>Spiralia</taxon>
        <taxon>Gnathifera</taxon>
        <taxon>Rotifera</taxon>
        <taxon>Eurotatoria</taxon>
        <taxon>Bdelloidea</taxon>
        <taxon>Philodinida</taxon>
        <taxon>Philodinidae</taxon>
        <taxon>Didymodactylos</taxon>
    </lineage>
</organism>
<reference evidence="2" key="1">
    <citation type="submission" date="2021-02" db="EMBL/GenBank/DDBJ databases">
        <authorList>
            <person name="Nowell W R."/>
        </authorList>
    </citation>
    <scope>NUCLEOTIDE SEQUENCE</scope>
</reference>
<keyword evidence="5" id="KW-1185">Reference proteome</keyword>
<dbReference type="EMBL" id="CAJNOQ010005918">
    <property type="protein sequence ID" value="CAF1116359.1"/>
    <property type="molecule type" value="Genomic_DNA"/>
</dbReference>
<gene>
    <name evidence="2" type="ORF">GPM918_LOCUS19474</name>
    <name evidence="1" type="ORF">OVA965_LOCUS12373</name>
    <name evidence="4" type="ORF">SRO942_LOCUS19469</name>
    <name evidence="3" type="ORF">TMI583_LOCUS12377</name>
</gene>
<dbReference type="OrthoDB" id="10463456at2759"/>
<sequence length="148" mass="16851">MYSRRLSANTNVGTIASLLSSDTLSNFINDDTTTSLTCKNNCSCGQHLNQYAYSDSDCLGSYGAYDNCYYQRYISSLNEQQQSHTTKCINMITDKNINNSTTHVPTVIQDATKHVNSEQQQQLYGILFTSITKYLIRHRQQLLKRRIS</sequence>
<dbReference type="Proteomes" id="UP000663829">
    <property type="component" value="Unassembled WGS sequence"/>
</dbReference>
<comment type="caution">
    <text evidence="2">The sequence shown here is derived from an EMBL/GenBank/DDBJ whole genome shotgun (WGS) entry which is preliminary data.</text>
</comment>
<dbReference type="Proteomes" id="UP000677228">
    <property type="component" value="Unassembled WGS sequence"/>
</dbReference>
<dbReference type="EMBL" id="CAJOBA010004969">
    <property type="protein sequence ID" value="CAF3729022.1"/>
    <property type="molecule type" value="Genomic_DNA"/>
</dbReference>
<dbReference type="EMBL" id="CAJOBC010005917">
    <property type="protein sequence ID" value="CAF3880170.1"/>
    <property type="molecule type" value="Genomic_DNA"/>
</dbReference>
<evidence type="ECO:0000313" key="3">
    <source>
        <dbReference type="EMBL" id="CAF3729022.1"/>
    </source>
</evidence>
<protein>
    <submittedName>
        <fullName evidence="2">Uncharacterized protein</fullName>
    </submittedName>
</protein>
<accession>A0A814Q955</accession>
<dbReference type="Proteomes" id="UP000681722">
    <property type="component" value="Unassembled WGS sequence"/>
</dbReference>
<evidence type="ECO:0000313" key="4">
    <source>
        <dbReference type="EMBL" id="CAF3880170.1"/>
    </source>
</evidence>
<name>A0A814Q955_9BILA</name>
<evidence type="ECO:0000313" key="5">
    <source>
        <dbReference type="Proteomes" id="UP000663829"/>
    </source>
</evidence>